<evidence type="ECO:0000259" key="6">
    <source>
        <dbReference type="Pfam" id="PF16875"/>
    </source>
</evidence>
<dbReference type="eggNOG" id="COG3345">
    <property type="taxonomic scope" value="Bacteria"/>
</dbReference>
<dbReference type="InterPro" id="IPR017853">
    <property type="entry name" value="GH"/>
</dbReference>
<dbReference type="InterPro" id="IPR013785">
    <property type="entry name" value="Aldolase_TIM"/>
</dbReference>
<feature type="domain" description="Glycosyl hydrolase family 36 C-terminal" evidence="5">
    <location>
        <begin position="624"/>
        <end position="704"/>
    </location>
</feature>
<evidence type="ECO:0000256" key="4">
    <source>
        <dbReference type="ARBA" id="ARBA00023295"/>
    </source>
</evidence>
<dbReference type="OrthoDB" id="9758822at2"/>
<dbReference type="Proteomes" id="UP000028341">
    <property type="component" value="Unassembled WGS sequence"/>
</dbReference>
<dbReference type="Pfam" id="PF02065">
    <property type="entry name" value="Melibiase"/>
    <property type="match status" value="1"/>
</dbReference>
<dbReference type="GO" id="GO:0004557">
    <property type="term" value="F:alpha-galactosidase activity"/>
    <property type="evidence" value="ECO:0007669"/>
    <property type="project" value="UniProtKB-EC"/>
</dbReference>
<dbReference type="InterPro" id="IPR038417">
    <property type="entry name" value="Alpga-gal_N_sf"/>
</dbReference>
<dbReference type="InterPro" id="IPR002252">
    <property type="entry name" value="Glyco_hydro_36"/>
</dbReference>
<dbReference type="SUPFAM" id="SSF51445">
    <property type="entry name" value="(Trans)glycosidases"/>
    <property type="match status" value="1"/>
</dbReference>
<dbReference type="RefSeq" id="WP_037927489.1">
    <property type="nucleotide sequence ID" value="NZ_JBFADL010000047.1"/>
</dbReference>
<sequence length="723" mass="78954">MTSDRSSGLLHLRAGGTGLVLDCAGPRLPRILHWGADLGGPEADTPGDDNVLTSLAWASLTEVGTSVPDAVVPVSVLPEQSAGWLGTPGLSGHREGADFSSAFTVRELLFPDPLSLVVEAEDERAGLALRWELELTGSGLVRHRAVLTNQGRGPYTVDALQLALPVPAHATEVLDLTGRHLRERSPQRHEFTLGTHLRENRRGRTGVDATLLHTVGERGFGFRSGEVWSLHVAWSGNHRTFAERTNAGVCLLGGGELLLPGEMRLRPGASYETPWILGSYGRGLDEMAGRFHTYLRQRPHHPAAPRPVTLNTWEAVYFRQDLGTLTALADAAAEVGAERFVLDDGWFRGRRDDRAGLGDWYVDPEVWPRGLHPLVEHVRSRGLQFGLWVEPEMINPDSDLARAHPEWIMSAAGRMPPEARHQQVLDLGRPEAYAYVLERLDALVTEYAVDYLKWDHNRDLVDAGSGPYGVGGVHAQTTAVYALMDELRRRHPALEIESCSSGGARVDLGILERSDRVWTSDCIDALERQQIQCWTGLLLPPELMGAHVGAPTSHTTGRTHDLGFRAGTALFGHMGIEWDLTRATPGERRLLAEWIATHKRLRPLLHGGTVVHADHHDPAVLVHGVVAPDRSHAVYAVVQKATAVQVPTGRVRLPGLAEDARYTVTPLPPGDAARGPVVGALPWWTPEGVELPGRVLSVLGVQAPTLHPESLVLIEVTRITHRA</sequence>
<comment type="caution">
    <text evidence="7">The sequence shown here is derived from an EMBL/GenBank/DDBJ whole genome shotgun (WGS) entry which is preliminary data.</text>
</comment>
<dbReference type="EC" id="3.2.1.22" evidence="2"/>
<dbReference type="GO" id="GO:0016052">
    <property type="term" value="P:carbohydrate catabolic process"/>
    <property type="evidence" value="ECO:0007669"/>
    <property type="project" value="InterPro"/>
</dbReference>
<evidence type="ECO:0000259" key="5">
    <source>
        <dbReference type="Pfam" id="PF16874"/>
    </source>
</evidence>
<name>A0A081Y007_STRTO</name>
<dbReference type="InterPro" id="IPR031704">
    <property type="entry name" value="Glyco_hydro_36_N"/>
</dbReference>
<dbReference type="CDD" id="cd14791">
    <property type="entry name" value="GH36"/>
    <property type="match status" value="1"/>
</dbReference>
<dbReference type="Gene3D" id="2.60.40.1180">
    <property type="entry name" value="Golgi alpha-mannosidase II"/>
    <property type="match status" value="1"/>
</dbReference>
<dbReference type="EMBL" id="JFCB01000001">
    <property type="protein sequence ID" value="KES09130.1"/>
    <property type="molecule type" value="Genomic_DNA"/>
</dbReference>
<keyword evidence="3" id="KW-0378">Hydrolase</keyword>
<evidence type="ECO:0000256" key="3">
    <source>
        <dbReference type="ARBA" id="ARBA00022801"/>
    </source>
</evidence>
<protein>
    <recommendedName>
        <fullName evidence="2">alpha-galactosidase</fullName>
        <ecNumber evidence="2">3.2.1.22</ecNumber>
    </recommendedName>
</protein>
<accession>A0A081Y007</accession>
<dbReference type="AlphaFoldDB" id="A0A081Y007"/>
<organism evidence="7 8">
    <name type="scientific">Streptomyces toyocaensis</name>
    <dbReference type="NCBI Taxonomy" id="55952"/>
    <lineage>
        <taxon>Bacteria</taxon>
        <taxon>Bacillati</taxon>
        <taxon>Actinomycetota</taxon>
        <taxon>Actinomycetes</taxon>
        <taxon>Kitasatosporales</taxon>
        <taxon>Streptomycetaceae</taxon>
        <taxon>Streptomyces</taxon>
    </lineage>
</organism>
<reference evidence="7 8" key="1">
    <citation type="submission" date="2014-02" db="EMBL/GenBank/DDBJ databases">
        <title>The genome announcement of Streptomyces toyocaensis NRRL15009.</title>
        <authorList>
            <person name="Hong H.-J."/>
            <person name="Kwun M.J."/>
        </authorList>
    </citation>
    <scope>NUCLEOTIDE SEQUENCE [LARGE SCALE GENOMIC DNA]</scope>
    <source>
        <strain evidence="7 8">NRRL 15009</strain>
    </source>
</reference>
<comment type="catalytic activity">
    <reaction evidence="1">
        <text>Hydrolysis of terminal, non-reducing alpha-D-galactose residues in alpha-D-galactosides, including galactose oligosaccharides, galactomannans and galactolipids.</text>
        <dbReference type="EC" id="3.2.1.22"/>
    </reaction>
</comment>
<gene>
    <name evidence="7" type="ORF">BU52_03510</name>
</gene>
<keyword evidence="4" id="KW-0326">Glycosidase</keyword>
<dbReference type="PRINTS" id="PR00743">
    <property type="entry name" value="GLHYDRLASE36"/>
</dbReference>
<proteinExistence type="predicted"/>
<dbReference type="PANTHER" id="PTHR43053:SF3">
    <property type="entry name" value="ALPHA-GALACTOSIDASE C-RELATED"/>
    <property type="match status" value="1"/>
</dbReference>
<dbReference type="InterPro" id="IPR031705">
    <property type="entry name" value="Glyco_hydro_36_C"/>
</dbReference>
<dbReference type="STRING" id="55952.BU52_03510"/>
<evidence type="ECO:0000256" key="2">
    <source>
        <dbReference type="ARBA" id="ARBA00012755"/>
    </source>
</evidence>
<dbReference type="Gene3D" id="3.20.20.70">
    <property type="entry name" value="Aldolase class I"/>
    <property type="match status" value="1"/>
</dbReference>
<dbReference type="InterPro" id="IPR050985">
    <property type="entry name" value="Alpha-glycosidase_related"/>
</dbReference>
<dbReference type="Pfam" id="PF16874">
    <property type="entry name" value="Glyco_hydro_36C"/>
    <property type="match status" value="1"/>
</dbReference>
<keyword evidence="8" id="KW-1185">Reference proteome</keyword>
<dbReference type="FunFam" id="3.20.20.70:FF:000118">
    <property type="entry name" value="Alpha-galactosidase"/>
    <property type="match status" value="1"/>
</dbReference>
<evidence type="ECO:0000313" key="8">
    <source>
        <dbReference type="Proteomes" id="UP000028341"/>
    </source>
</evidence>
<dbReference type="PANTHER" id="PTHR43053">
    <property type="entry name" value="GLYCOSIDASE FAMILY 31"/>
    <property type="match status" value="1"/>
</dbReference>
<feature type="domain" description="Glycosyl hydrolase family 36 N-terminal" evidence="6">
    <location>
        <begin position="28"/>
        <end position="265"/>
    </location>
</feature>
<dbReference type="InterPro" id="IPR013780">
    <property type="entry name" value="Glyco_hydro_b"/>
</dbReference>
<dbReference type="Pfam" id="PF16875">
    <property type="entry name" value="Glyco_hydro_36N"/>
    <property type="match status" value="1"/>
</dbReference>
<evidence type="ECO:0000313" key="7">
    <source>
        <dbReference type="EMBL" id="KES09130.1"/>
    </source>
</evidence>
<dbReference type="Gene3D" id="2.70.98.60">
    <property type="entry name" value="alpha-galactosidase from lactobacil brevis"/>
    <property type="match status" value="1"/>
</dbReference>
<evidence type="ECO:0000256" key="1">
    <source>
        <dbReference type="ARBA" id="ARBA00001255"/>
    </source>
</evidence>